<dbReference type="KEGG" id="dae:Dtox_1140"/>
<evidence type="ECO:0000256" key="1">
    <source>
        <dbReference type="SAM" id="MobiDB-lite"/>
    </source>
</evidence>
<feature type="compositionally biased region" description="Low complexity" evidence="1">
    <location>
        <begin position="208"/>
        <end position="225"/>
    </location>
</feature>
<feature type="compositionally biased region" description="Polar residues" evidence="1">
    <location>
        <begin position="146"/>
        <end position="174"/>
    </location>
</feature>
<organism evidence="2 3">
    <name type="scientific">Desulfofarcimen acetoxidans (strain ATCC 49208 / DSM 771 / KCTC 5769 / VKM B-1644 / 5575)</name>
    <name type="common">Desulfotomaculum acetoxidans</name>
    <dbReference type="NCBI Taxonomy" id="485916"/>
    <lineage>
        <taxon>Bacteria</taxon>
        <taxon>Bacillati</taxon>
        <taxon>Bacillota</taxon>
        <taxon>Clostridia</taxon>
        <taxon>Eubacteriales</taxon>
        <taxon>Peptococcaceae</taxon>
        <taxon>Desulfofarcimen</taxon>
    </lineage>
</organism>
<proteinExistence type="predicted"/>
<feature type="region of interest" description="Disordered" evidence="1">
    <location>
        <begin position="198"/>
        <end position="225"/>
    </location>
</feature>
<protein>
    <submittedName>
        <fullName evidence="2">Uncharacterized protein</fullName>
    </submittedName>
</protein>
<evidence type="ECO:0000313" key="3">
    <source>
        <dbReference type="Proteomes" id="UP000002217"/>
    </source>
</evidence>
<evidence type="ECO:0000313" key="2">
    <source>
        <dbReference type="EMBL" id="ACV62026.1"/>
    </source>
</evidence>
<reference evidence="2 3" key="1">
    <citation type="journal article" date="2009" name="Stand. Genomic Sci.">
        <title>Complete genome sequence of Desulfotomaculum acetoxidans type strain (5575).</title>
        <authorList>
            <person name="Spring S."/>
            <person name="Lapidus A."/>
            <person name="Schroder M."/>
            <person name="Gleim D."/>
            <person name="Sims D."/>
            <person name="Meincke L."/>
            <person name="Glavina Del Rio T."/>
            <person name="Tice H."/>
            <person name="Copeland A."/>
            <person name="Cheng J.F."/>
            <person name="Lucas S."/>
            <person name="Chen F."/>
            <person name="Nolan M."/>
            <person name="Bruce D."/>
            <person name="Goodwin L."/>
            <person name="Pitluck S."/>
            <person name="Ivanova N."/>
            <person name="Mavromatis K."/>
            <person name="Mikhailova N."/>
            <person name="Pati A."/>
            <person name="Chen A."/>
            <person name="Palaniappan K."/>
            <person name="Land M."/>
            <person name="Hauser L."/>
            <person name="Chang Y.J."/>
            <person name="Jeffries C.D."/>
            <person name="Chain P."/>
            <person name="Saunders E."/>
            <person name="Brettin T."/>
            <person name="Detter J.C."/>
            <person name="Goker M."/>
            <person name="Bristow J."/>
            <person name="Eisen J.A."/>
            <person name="Markowitz V."/>
            <person name="Hugenholtz P."/>
            <person name="Kyrpides N.C."/>
            <person name="Klenk H.P."/>
            <person name="Han C."/>
        </authorList>
    </citation>
    <scope>NUCLEOTIDE SEQUENCE [LARGE SCALE GENOMIC DNA]</scope>
    <source>
        <strain evidence="3">ATCC 49208 / DSM 771 / VKM B-1644</strain>
    </source>
</reference>
<gene>
    <name evidence="2" type="ordered locus">Dtox_1140</name>
</gene>
<dbReference type="AlphaFoldDB" id="C8W4F8"/>
<accession>C8W4F8</accession>
<dbReference type="STRING" id="485916.Dtox_1140"/>
<feature type="region of interest" description="Disordered" evidence="1">
    <location>
        <begin position="144"/>
        <end position="182"/>
    </location>
</feature>
<sequence length="291" mass="31916">MPEKRKSGLPVSLLAKGSISQLVKATRSSACGPVMTEKEDHLWLELDNNLSYSKIPTVTEQNEADKALTEQPDANGNEPADIKKKPTETVNTGTRQTEPLTLLSQYANTGSQAVKENQVLPVTIKNTGNNTNPSHLKKIAADKNNNHTNKTSLSGTVINKSTLPASNPNPLTERTPNDAKTRGHREIVKTLPCPVINIDNNPEQVSNAQEQPQQTNSSQTNTNNNEATASLLYQLRKSYYKRMIVNTPFSVFFDGIMTGVNEDFIVLITDQLNIISIPFSSITSFSIITPD</sequence>
<dbReference type="RefSeq" id="WP_015756741.1">
    <property type="nucleotide sequence ID" value="NC_013216.1"/>
</dbReference>
<feature type="compositionally biased region" description="Polar residues" evidence="1">
    <location>
        <begin position="198"/>
        <end position="207"/>
    </location>
</feature>
<feature type="region of interest" description="Disordered" evidence="1">
    <location>
        <begin position="68"/>
        <end position="94"/>
    </location>
</feature>
<dbReference type="Proteomes" id="UP000002217">
    <property type="component" value="Chromosome"/>
</dbReference>
<name>C8W4F8_DESAS</name>
<dbReference type="EMBL" id="CP001720">
    <property type="protein sequence ID" value="ACV62026.1"/>
    <property type="molecule type" value="Genomic_DNA"/>
</dbReference>
<dbReference type="HOGENOM" id="CLU_955540_0_0_9"/>
<keyword evidence="3" id="KW-1185">Reference proteome</keyword>